<keyword evidence="2" id="KW-1185">Reference proteome</keyword>
<dbReference type="AlphaFoldDB" id="A0A1C7LVK4"/>
<comment type="caution">
    <text evidence="1">The sequence shown here is derived from an EMBL/GenBank/DDBJ whole genome shotgun (WGS) entry which is preliminary data.</text>
</comment>
<evidence type="ECO:0000313" key="2">
    <source>
        <dbReference type="Proteomes" id="UP000092993"/>
    </source>
</evidence>
<proteinExistence type="predicted"/>
<protein>
    <submittedName>
        <fullName evidence="1">Uncharacterized protein</fullName>
    </submittedName>
</protein>
<evidence type="ECO:0000313" key="1">
    <source>
        <dbReference type="EMBL" id="OBZ68795.1"/>
    </source>
</evidence>
<dbReference type="Proteomes" id="UP000092993">
    <property type="component" value="Unassembled WGS sequence"/>
</dbReference>
<dbReference type="EMBL" id="LUGG01000019">
    <property type="protein sequence ID" value="OBZ68795.1"/>
    <property type="molecule type" value="Genomic_DNA"/>
</dbReference>
<accession>A0A1C7LVK4</accession>
<reference evidence="1 2" key="1">
    <citation type="submission" date="2016-03" db="EMBL/GenBank/DDBJ databases">
        <title>Whole genome sequencing of Grifola frondosa 9006-11.</title>
        <authorList>
            <person name="Min B."/>
            <person name="Park H."/>
            <person name="Kim J.-G."/>
            <person name="Cho H."/>
            <person name="Oh Y.-L."/>
            <person name="Kong W.-S."/>
            <person name="Choi I.-G."/>
        </authorList>
    </citation>
    <scope>NUCLEOTIDE SEQUENCE [LARGE SCALE GENOMIC DNA]</scope>
    <source>
        <strain evidence="1 2">9006-11</strain>
    </source>
</reference>
<gene>
    <name evidence="1" type="ORF">A0H81_11364</name>
</gene>
<sequence>MFLVRRTVLTTGHRSRGMKPRPCPPANMDGDILFEAGVAAFAVHRRAVDGSRYRSIKHANAAYMQVHCLYQLSLHAASCRLSKARYVIGLQCVWQSLAAILVYEPQQSRSETNKFHTQHTEEIPQRNANPDNTKKPIIALIVHRTRTHHRIQSSFFHASSHPNALLSHWPSFCPCETHPSVSITTPAARTKIDPSTFATFKRLATLRVEGANRSAGWRAPILLRGEVQRADHLHMWGSGAWSTDATISGQGLQMRDRAGRREQTHRAEARSLHRRWVGAVSRCRTSRAPYRCAGDHGW</sequence>
<name>A0A1C7LVK4_GRIFR</name>
<organism evidence="1 2">
    <name type="scientific">Grifola frondosa</name>
    <name type="common">Maitake</name>
    <name type="synonym">Polyporus frondosus</name>
    <dbReference type="NCBI Taxonomy" id="5627"/>
    <lineage>
        <taxon>Eukaryota</taxon>
        <taxon>Fungi</taxon>
        <taxon>Dikarya</taxon>
        <taxon>Basidiomycota</taxon>
        <taxon>Agaricomycotina</taxon>
        <taxon>Agaricomycetes</taxon>
        <taxon>Polyporales</taxon>
        <taxon>Grifolaceae</taxon>
        <taxon>Grifola</taxon>
    </lineage>
</organism>